<dbReference type="InterPro" id="IPR036105">
    <property type="entry name" value="DiNase_FeMo-co_biosyn_sf"/>
</dbReference>
<evidence type="ECO:0000259" key="1">
    <source>
        <dbReference type="Pfam" id="PF02579"/>
    </source>
</evidence>
<dbReference type="EMBL" id="BARW01019782">
    <property type="protein sequence ID" value="GAI99385.1"/>
    <property type="molecule type" value="Genomic_DNA"/>
</dbReference>
<feature type="non-terminal residue" evidence="2">
    <location>
        <position position="118"/>
    </location>
</feature>
<protein>
    <recommendedName>
        <fullName evidence="1">Dinitrogenase iron-molybdenum cofactor biosynthesis domain-containing protein</fullName>
    </recommendedName>
</protein>
<gene>
    <name evidence="2" type="ORF">S12H4_33559</name>
</gene>
<dbReference type="Gene3D" id="3.30.420.130">
    <property type="entry name" value="Dinitrogenase iron-molybdenum cofactor biosynthesis domain"/>
    <property type="match status" value="1"/>
</dbReference>
<dbReference type="AlphaFoldDB" id="X1UHM2"/>
<comment type="caution">
    <text evidence="2">The sequence shown here is derived from an EMBL/GenBank/DDBJ whole genome shotgun (WGS) entry which is preliminary data.</text>
</comment>
<reference evidence="2" key="1">
    <citation type="journal article" date="2014" name="Front. Microbiol.">
        <title>High frequency of phylogenetically diverse reductive dehalogenase-homologous genes in deep subseafloor sedimentary metagenomes.</title>
        <authorList>
            <person name="Kawai M."/>
            <person name="Futagami T."/>
            <person name="Toyoda A."/>
            <person name="Takaki Y."/>
            <person name="Nishi S."/>
            <person name="Hori S."/>
            <person name="Arai W."/>
            <person name="Tsubouchi T."/>
            <person name="Morono Y."/>
            <person name="Uchiyama I."/>
            <person name="Ito T."/>
            <person name="Fujiyama A."/>
            <person name="Inagaki F."/>
            <person name="Takami H."/>
        </authorList>
    </citation>
    <scope>NUCLEOTIDE SEQUENCE</scope>
    <source>
        <strain evidence="2">Expedition CK06-06</strain>
    </source>
</reference>
<proteinExistence type="predicted"/>
<organism evidence="2">
    <name type="scientific">marine sediment metagenome</name>
    <dbReference type="NCBI Taxonomy" id="412755"/>
    <lineage>
        <taxon>unclassified sequences</taxon>
        <taxon>metagenomes</taxon>
        <taxon>ecological metagenomes</taxon>
    </lineage>
</organism>
<sequence length="118" mass="12911">MEIIAVPSYREGGLNEIFHLKFGRCDSFTFITVDNNEITQVKVIKNYAADEQGGAGTESAKLVKSNGGDKLIVSRLGPNASKALSSLDIKTFQGPDQEIIIKELMNLYLDGKLNMTKS</sequence>
<dbReference type="Pfam" id="PF02579">
    <property type="entry name" value="Nitro_FeMo-Co"/>
    <property type="match status" value="1"/>
</dbReference>
<name>X1UHM2_9ZZZZ</name>
<dbReference type="InterPro" id="IPR003731">
    <property type="entry name" value="Di-Nase_FeMo-co_biosynth"/>
</dbReference>
<dbReference type="SUPFAM" id="SSF53146">
    <property type="entry name" value="Nitrogenase accessory factor-like"/>
    <property type="match status" value="1"/>
</dbReference>
<dbReference type="PANTHER" id="PTHR42983:SF1">
    <property type="entry name" value="IRON-MOLYBDENUM PROTEIN"/>
    <property type="match status" value="1"/>
</dbReference>
<accession>X1UHM2</accession>
<feature type="domain" description="Dinitrogenase iron-molybdenum cofactor biosynthesis" evidence="1">
    <location>
        <begin position="21"/>
        <end position="99"/>
    </location>
</feature>
<dbReference type="PANTHER" id="PTHR42983">
    <property type="entry name" value="DINITROGENASE IRON-MOLYBDENUM COFACTOR PROTEIN-RELATED"/>
    <property type="match status" value="1"/>
</dbReference>
<evidence type="ECO:0000313" key="2">
    <source>
        <dbReference type="EMBL" id="GAI99385.1"/>
    </source>
</evidence>